<proteinExistence type="predicted"/>
<organism evidence="2 3">
    <name type="scientific">Acipenser ruthenus</name>
    <name type="common">Sterlet sturgeon</name>
    <dbReference type="NCBI Taxonomy" id="7906"/>
    <lineage>
        <taxon>Eukaryota</taxon>
        <taxon>Metazoa</taxon>
        <taxon>Chordata</taxon>
        <taxon>Craniata</taxon>
        <taxon>Vertebrata</taxon>
        <taxon>Euteleostomi</taxon>
        <taxon>Actinopterygii</taxon>
        <taxon>Chondrostei</taxon>
        <taxon>Acipenseriformes</taxon>
        <taxon>Acipenseridae</taxon>
        <taxon>Acipenser</taxon>
    </lineage>
</organism>
<evidence type="ECO:0000313" key="2">
    <source>
        <dbReference type="EMBL" id="RXM99693.1"/>
    </source>
</evidence>
<protein>
    <submittedName>
        <fullName evidence="2">Uncharacterized protein</fullName>
    </submittedName>
</protein>
<evidence type="ECO:0000256" key="1">
    <source>
        <dbReference type="SAM" id="MobiDB-lite"/>
    </source>
</evidence>
<reference evidence="2 3" key="1">
    <citation type="submission" date="2019-01" db="EMBL/GenBank/DDBJ databases">
        <title>Draft Genome and Complete Hox-Cluster Characterization of the Sterlet Sturgeon (Acipenser ruthenus).</title>
        <authorList>
            <person name="Wei Q."/>
        </authorList>
    </citation>
    <scope>NUCLEOTIDE SEQUENCE [LARGE SCALE GENOMIC DNA]</scope>
    <source>
        <strain evidence="2">WHYD16114868_AA</strain>
        <tissue evidence="2">Blood</tissue>
    </source>
</reference>
<sequence>MYGNFHYHRGGLCGKGTHDSLGKGTRDSPGKDTRDSPGKDTRDSPGKGTRDSPGKGTRDSPGKGTRDSPGKGTRDSPGKDTRDSPGKSTRDSPGKGTRDSPGKGTCDSPGKGTRDSPALSFLFVFLPPAESESPAPDEYERAQLGVWRQEKPCRSEREWDEVIQVVIESLPERLQPLPEGEYPVPPRKEHPMLPATEPQRESIASPECPALPPKKENPTLQLPSESSTPQLPSESVLRCPR</sequence>
<keyword evidence="3" id="KW-1185">Reference proteome</keyword>
<feature type="compositionally biased region" description="Basic and acidic residues" evidence="1">
    <location>
        <begin position="16"/>
        <end position="101"/>
    </location>
</feature>
<feature type="compositionally biased region" description="Polar residues" evidence="1">
    <location>
        <begin position="218"/>
        <end position="233"/>
    </location>
</feature>
<evidence type="ECO:0000313" key="3">
    <source>
        <dbReference type="Proteomes" id="UP000289886"/>
    </source>
</evidence>
<feature type="region of interest" description="Disordered" evidence="1">
    <location>
        <begin position="1"/>
        <end position="116"/>
    </location>
</feature>
<name>A0A662YUN8_ACIRT</name>
<dbReference type="Proteomes" id="UP000289886">
    <property type="component" value="Unassembled WGS sequence"/>
</dbReference>
<feature type="region of interest" description="Disordered" evidence="1">
    <location>
        <begin position="176"/>
        <end position="241"/>
    </location>
</feature>
<accession>A0A662YUN8</accession>
<gene>
    <name evidence="2" type="ORF">EOD39_10943</name>
</gene>
<comment type="caution">
    <text evidence="2">The sequence shown here is derived from an EMBL/GenBank/DDBJ whole genome shotgun (WGS) entry which is preliminary data.</text>
</comment>
<dbReference type="EMBL" id="SCEB01000315">
    <property type="protein sequence ID" value="RXM99693.1"/>
    <property type="molecule type" value="Genomic_DNA"/>
</dbReference>
<dbReference type="AlphaFoldDB" id="A0A662YUN8"/>